<evidence type="ECO:0000313" key="1">
    <source>
        <dbReference type="EMBL" id="RIJ20545.1"/>
    </source>
</evidence>
<gene>
    <name evidence="1" type="ORF">D1224_15660</name>
</gene>
<reference evidence="1 2" key="1">
    <citation type="submission" date="2018-08" db="EMBL/GenBank/DDBJ databases">
        <title>Henriciella mobilis sp. nov., isolated from seawater.</title>
        <authorList>
            <person name="Cheng H."/>
            <person name="Wu Y.-H."/>
            <person name="Xu X.-W."/>
            <person name="Guo L.-L."/>
        </authorList>
    </citation>
    <scope>NUCLEOTIDE SEQUENCE [LARGE SCALE GENOMIC DNA]</scope>
    <source>
        <strain evidence="1 2">CCUG66934</strain>
    </source>
</reference>
<dbReference type="AlphaFoldDB" id="A0A399QQU2"/>
<proteinExistence type="predicted"/>
<keyword evidence="2" id="KW-1185">Reference proteome</keyword>
<evidence type="ECO:0000313" key="2">
    <source>
        <dbReference type="Proteomes" id="UP000265431"/>
    </source>
</evidence>
<accession>A0A399QQU2</accession>
<protein>
    <recommendedName>
        <fullName evidence="3">DNA-directed DNA polymerase family A palm domain-containing protein</fullName>
    </recommendedName>
</protein>
<dbReference type="EMBL" id="QWGB01000014">
    <property type="protein sequence ID" value="RIJ20545.1"/>
    <property type="molecule type" value="Genomic_DNA"/>
</dbReference>
<dbReference type="Proteomes" id="UP000265431">
    <property type="component" value="Unassembled WGS sequence"/>
</dbReference>
<sequence length="405" mass="45130">MSIAAEQLVDLALEEQFQARRSRQADQGKVARRSKGLTATKERASVAAITLDVLAHHQSGDRVPFIFKLNKTWLSRGPEEQLARNRAVGDRVRDLEEAGWLLCNRSFRFNNCYMTRLQAGPRLIEASEAVGLQLNDIGYESALPIIELKGPKIGARRETLPLPKSARVDAYLRQLAELQAHLNSAKLTEAGSGNFRIHTSCRVVSRSFLDGSLERGGRLNGSAFWLCLPKEQRRANLRISGEPIAEVDIRAAVPAIAYAYVGQSPDGDPYALPQAPDIPRDAVKKVMMQMFWSEISSRSRLPDEARLMIPDAYTAKHVYSRIRERNAPIASLLGRSDPLGAKLMWFESEIIMEATLRCYTAGIHALPLHDALLVPASAAEHAKEILQAAFVDRMRKTPEVTIERF</sequence>
<organism evidence="1 2">
    <name type="scientific">Henriciella barbarensis</name>
    <dbReference type="NCBI Taxonomy" id="86342"/>
    <lineage>
        <taxon>Bacteria</taxon>
        <taxon>Pseudomonadati</taxon>
        <taxon>Pseudomonadota</taxon>
        <taxon>Alphaproteobacteria</taxon>
        <taxon>Hyphomonadales</taxon>
        <taxon>Hyphomonadaceae</taxon>
        <taxon>Henriciella</taxon>
    </lineage>
</organism>
<evidence type="ECO:0008006" key="3">
    <source>
        <dbReference type="Google" id="ProtNLM"/>
    </source>
</evidence>
<comment type="caution">
    <text evidence="1">The sequence shown here is derived from an EMBL/GenBank/DDBJ whole genome shotgun (WGS) entry which is preliminary data.</text>
</comment>
<name>A0A399QQU2_9PROT</name>